<dbReference type="RefSeq" id="XP_023626507.1">
    <property type="nucleotide sequence ID" value="XM_023770739.1"/>
</dbReference>
<keyword evidence="2" id="KW-1185">Reference proteome</keyword>
<dbReference type="AlphaFoldDB" id="A0A2D3V4J4"/>
<proteinExistence type="predicted"/>
<name>A0A2D3V4J4_9PEZI</name>
<accession>A0A2D3V4J4</accession>
<sequence>MKLLVEAPDLAGKRIKSASQPNCVSFLLLSLARLNVSGTIISRAGHDISHGPVDRRNRATSLQQRYWPGTTSLIGTDVYQADCSRISKYTPLHFCKATLTARHPNELKVVLQHC</sequence>
<organism evidence="1 2">
    <name type="scientific">Ramularia collo-cygni</name>
    <dbReference type="NCBI Taxonomy" id="112498"/>
    <lineage>
        <taxon>Eukaryota</taxon>
        <taxon>Fungi</taxon>
        <taxon>Dikarya</taxon>
        <taxon>Ascomycota</taxon>
        <taxon>Pezizomycotina</taxon>
        <taxon>Dothideomycetes</taxon>
        <taxon>Dothideomycetidae</taxon>
        <taxon>Mycosphaerellales</taxon>
        <taxon>Mycosphaerellaceae</taxon>
        <taxon>Ramularia</taxon>
    </lineage>
</organism>
<protein>
    <submittedName>
        <fullName evidence="1">Uncharacterized protein</fullName>
    </submittedName>
</protein>
<gene>
    <name evidence="1" type="ORF">RCC_05468</name>
</gene>
<dbReference type="GeneID" id="35600630"/>
<evidence type="ECO:0000313" key="2">
    <source>
        <dbReference type="Proteomes" id="UP000225277"/>
    </source>
</evidence>
<reference evidence="1 2" key="1">
    <citation type="submission" date="2016-03" db="EMBL/GenBank/DDBJ databases">
        <authorList>
            <person name="Ploux O."/>
        </authorList>
    </citation>
    <scope>NUCLEOTIDE SEQUENCE [LARGE SCALE GENOMIC DNA]</scope>
    <source>
        <strain evidence="1 2">URUG2</strain>
    </source>
</reference>
<dbReference type="Proteomes" id="UP000225277">
    <property type="component" value="Unassembled WGS sequence"/>
</dbReference>
<dbReference type="EMBL" id="FJUY01000007">
    <property type="protein sequence ID" value="CZT19617.1"/>
    <property type="molecule type" value="Genomic_DNA"/>
</dbReference>
<evidence type="ECO:0000313" key="1">
    <source>
        <dbReference type="EMBL" id="CZT19617.1"/>
    </source>
</evidence>